<name>A0A1M6PM10_9CLOT</name>
<keyword evidence="8 10" id="KW-0472">Membrane</keyword>
<comment type="subcellular location">
    <subcellularLocation>
        <location evidence="1 10">Cell membrane</location>
        <topology evidence="1 10">Multi-pass membrane protein</topology>
    </subcellularLocation>
</comment>
<dbReference type="RefSeq" id="WP_072990034.1">
    <property type="nucleotide sequence ID" value="NZ_FQZB01000013.1"/>
</dbReference>
<dbReference type="CDD" id="cd06423">
    <property type="entry name" value="CESA_like"/>
    <property type="match status" value="1"/>
</dbReference>
<evidence type="ECO:0000256" key="2">
    <source>
        <dbReference type="ARBA" id="ARBA00006739"/>
    </source>
</evidence>
<dbReference type="Proteomes" id="UP000184310">
    <property type="component" value="Unassembled WGS sequence"/>
</dbReference>
<evidence type="ECO:0000256" key="10">
    <source>
        <dbReference type="RuleBase" id="RU364028"/>
    </source>
</evidence>
<comment type="similarity">
    <text evidence="2 10">Belongs to the glycosyltransferase 2 family.</text>
</comment>
<dbReference type="EC" id="2.4.1.-" evidence="10"/>
<accession>A0A1M6PM10</accession>
<dbReference type="InterPro" id="IPR029044">
    <property type="entry name" value="Nucleotide-diphossugar_trans"/>
</dbReference>
<dbReference type="Pfam" id="PF13641">
    <property type="entry name" value="Glyco_tranf_2_3"/>
    <property type="match status" value="1"/>
</dbReference>
<dbReference type="GO" id="GO:0008375">
    <property type="term" value="F:acetylglucosaminyltransferase activity"/>
    <property type="evidence" value="ECO:0007669"/>
    <property type="project" value="UniProtKB-UniRule"/>
</dbReference>
<gene>
    <name evidence="11" type="ORF">SAMN02745163_03196</name>
</gene>
<dbReference type="PANTHER" id="PTHR43630:SF1">
    <property type="entry name" value="POLY-BETA-1,6-N-ACETYL-D-GLUCOSAMINE SYNTHASE"/>
    <property type="match status" value="1"/>
</dbReference>
<keyword evidence="4 10" id="KW-0328">Glycosyltransferase</keyword>
<evidence type="ECO:0000256" key="3">
    <source>
        <dbReference type="ARBA" id="ARBA00022475"/>
    </source>
</evidence>
<feature type="transmembrane region" description="Helical" evidence="10">
    <location>
        <begin position="6"/>
        <end position="29"/>
    </location>
</feature>
<evidence type="ECO:0000256" key="9">
    <source>
        <dbReference type="NCBIfam" id="TIGR03937"/>
    </source>
</evidence>
<dbReference type="OrthoDB" id="9768769at2"/>
<evidence type="ECO:0000256" key="1">
    <source>
        <dbReference type="ARBA" id="ARBA00004651"/>
    </source>
</evidence>
<sequence>MINFLLEFLFWFPVTMSLGWISSSIFFYFRRERKSKDRGLPTLPSFPLVSIVIPCYNEEQVIEGTIHELSNINYPNYEIIAINDGSSDKTSEILKRLQLQYSNLRFIDQKANRGKANALYLSALASKAEYLLCVDADAHLENNALIYIMNHFLAPRNGERVGAVTGNPKVLNSNTLLARVQLVEYSSIIGLIKRSQRILGKIMTVSGVLVAYRKRALLECGFWDRDIITEDIAVTWKLQRSKWDVRYETNAICYMYVPETFKGLWKQRVRWSQGGLETLKRNLGMLKNWSDRRFFLIMVSECISVLWVYVLAFLIIYFLFISPTVSIRFIFDFSFLTILCLFQFFIAVLMDKKYNKMPLKNFIWAAWYPLLYWFLNALYIIFAMPKALMSKKGSYATWTSPDRGDDVNEED</sequence>
<evidence type="ECO:0000256" key="4">
    <source>
        <dbReference type="ARBA" id="ARBA00022676"/>
    </source>
</evidence>
<keyword evidence="5 10" id="KW-0808">Transferase</keyword>
<evidence type="ECO:0000256" key="6">
    <source>
        <dbReference type="ARBA" id="ARBA00022692"/>
    </source>
</evidence>
<keyword evidence="3 10" id="KW-1003">Cell membrane</keyword>
<feature type="transmembrane region" description="Helical" evidence="10">
    <location>
        <begin position="294"/>
        <end position="321"/>
    </location>
</feature>
<dbReference type="AlphaFoldDB" id="A0A1M6PM10"/>
<dbReference type="PANTHER" id="PTHR43630">
    <property type="entry name" value="POLY-BETA-1,6-N-ACETYL-D-GLUCOSAMINE SYNTHASE"/>
    <property type="match status" value="1"/>
</dbReference>
<evidence type="ECO:0000256" key="7">
    <source>
        <dbReference type="ARBA" id="ARBA00022989"/>
    </source>
</evidence>
<dbReference type="InterPro" id="IPR023853">
    <property type="entry name" value="PGA_PgaC/IcaA"/>
</dbReference>
<proteinExistence type="inferred from homology"/>
<keyword evidence="7 10" id="KW-1133">Transmembrane helix</keyword>
<dbReference type="Gene3D" id="3.90.550.10">
    <property type="entry name" value="Spore Coat Polysaccharide Biosynthesis Protein SpsA, Chain A"/>
    <property type="match status" value="1"/>
</dbReference>
<evidence type="ECO:0000256" key="5">
    <source>
        <dbReference type="ARBA" id="ARBA00022679"/>
    </source>
</evidence>
<keyword evidence="12" id="KW-1185">Reference proteome</keyword>
<dbReference type="EMBL" id="FQZB01000013">
    <property type="protein sequence ID" value="SHK08941.1"/>
    <property type="molecule type" value="Genomic_DNA"/>
</dbReference>
<dbReference type="GO" id="GO:0043708">
    <property type="term" value="P:cell adhesion involved in biofilm formation"/>
    <property type="evidence" value="ECO:0007669"/>
    <property type="project" value="InterPro"/>
</dbReference>
<evidence type="ECO:0000256" key="8">
    <source>
        <dbReference type="ARBA" id="ARBA00023136"/>
    </source>
</evidence>
<feature type="transmembrane region" description="Helical" evidence="10">
    <location>
        <begin position="327"/>
        <end position="350"/>
    </location>
</feature>
<organism evidence="11 12">
    <name type="scientific">Clostridium cavendishii DSM 21758</name>
    <dbReference type="NCBI Taxonomy" id="1121302"/>
    <lineage>
        <taxon>Bacteria</taxon>
        <taxon>Bacillati</taxon>
        <taxon>Bacillota</taxon>
        <taxon>Clostridia</taxon>
        <taxon>Eubacteriales</taxon>
        <taxon>Clostridiaceae</taxon>
        <taxon>Clostridium</taxon>
    </lineage>
</organism>
<dbReference type="SUPFAM" id="SSF53448">
    <property type="entry name" value="Nucleotide-diphospho-sugar transferases"/>
    <property type="match status" value="1"/>
</dbReference>
<evidence type="ECO:0000313" key="12">
    <source>
        <dbReference type="Proteomes" id="UP000184310"/>
    </source>
</evidence>
<feature type="transmembrane region" description="Helical" evidence="10">
    <location>
        <begin position="362"/>
        <end position="382"/>
    </location>
</feature>
<dbReference type="NCBIfam" id="TIGR03937">
    <property type="entry name" value="PgaC_IcaA"/>
    <property type="match status" value="1"/>
</dbReference>
<protein>
    <recommendedName>
        <fullName evidence="9 10">Poly-beta-1,6-N-acetyl-D-glucosamine synthase</fullName>
        <shortName evidence="10">Poly-beta-1,6-GlcNAc synthase</shortName>
        <ecNumber evidence="10">2.4.1.-</ecNumber>
    </recommendedName>
</protein>
<keyword evidence="6 10" id="KW-0812">Transmembrane</keyword>
<dbReference type="STRING" id="1121302.SAMN02745163_03196"/>
<reference evidence="11 12" key="1">
    <citation type="submission" date="2016-11" db="EMBL/GenBank/DDBJ databases">
        <authorList>
            <person name="Jaros S."/>
            <person name="Januszkiewicz K."/>
            <person name="Wedrychowicz H."/>
        </authorList>
    </citation>
    <scope>NUCLEOTIDE SEQUENCE [LARGE SCALE GENOMIC DNA]</scope>
    <source>
        <strain evidence="11 12">DSM 21758</strain>
    </source>
</reference>
<dbReference type="GO" id="GO:0005886">
    <property type="term" value="C:plasma membrane"/>
    <property type="evidence" value="ECO:0007669"/>
    <property type="project" value="UniProtKB-SubCell"/>
</dbReference>
<evidence type="ECO:0000313" key="11">
    <source>
        <dbReference type="EMBL" id="SHK08941.1"/>
    </source>
</evidence>